<gene>
    <name evidence="2" type="ORF">N825_28235</name>
</gene>
<proteinExistence type="predicted"/>
<evidence type="ECO:0000313" key="3">
    <source>
        <dbReference type="Proteomes" id="UP000019486"/>
    </source>
</evidence>
<accession>W9H9U6</accession>
<evidence type="ECO:0000313" key="2">
    <source>
        <dbReference type="EMBL" id="EWY41526.1"/>
    </source>
</evidence>
<dbReference type="Gene3D" id="1.10.260.40">
    <property type="entry name" value="lambda repressor-like DNA-binding domains"/>
    <property type="match status" value="1"/>
</dbReference>
<keyword evidence="3" id="KW-1185">Reference proteome</keyword>
<dbReference type="AlphaFoldDB" id="W9H9U6"/>
<dbReference type="EMBL" id="AVFL01000004">
    <property type="protein sequence ID" value="EWY41526.1"/>
    <property type="molecule type" value="Genomic_DNA"/>
</dbReference>
<name>W9H9U6_9PROT</name>
<dbReference type="Proteomes" id="UP000019486">
    <property type="component" value="Unassembled WGS sequence"/>
</dbReference>
<dbReference type="OrthoDB" id="7304458at2"/>
<organism evidence="2 3">
    <name type="scientific">Skermanella stibiiresistens SB22</name>
    <dbReference type="NCBI Taxonomy" id="1385369"/>
    <lineage>
        <taxon>Bacteria</taxon>
        <taxon>Pseudomonadati</taxon>
        <taxon>Pseudomonadota</taxon>
        <taxon>Alphaproteobacteria</taxon>
        <taxon>Rhodospirillales</taxon>
        <taxon>Azospirillaceae</taxon>
        <taxon>Skermanella</taxon>
    </lineage>
</organism>
<evidence type="ECO:0000259" key="1">
    <source>
        <dbReference type="Pfam" id="PF12728"/>
    </source>
</evidence>
<reference evidence="2 3" key="1">
    <citation type="submission" date="2013-08" db="EMBL/GenBank/DDBJ databases">
        <title>The genome sequence of Skermanella stibiiresistens.</title>
        <authorList>
            <person name="Zhu W."/>
            <person name="Wang G."/>
        </authorList>
    </citation>
    <scope>NUCLEOTIDE SEQUENCE [LARGE SCALE GENOMIC DNA]</scope>
    <source>
        <strain evidence="2 3">SB22</strain>
    </source>
</reference>
<dbReference type="InterPro" id="IPR009061">
    <property type="entry name" value="DNA-bd_dom_put_sf"/>
</dbReference>
<dbReference type="RefSeq" id="WP_037449263.1">
    <property type="nucleotide sequence ID" value="NZ_AVFL01000004.1"/>
</dbReference>
<protein>
    <recommendedName>
        <fullName evidence="1">Helix-turn-helix domain-containing protein</fullName>
    </recommendedName>
</protein>
<dbReference type="InterPro" id="IPR010982">
    <property type="entry name" value="Lambda_DNA-bd_dom_sf"/>
</dbReference>
<dbReference type="Pfam" id="PF12728">
    <property type="entry name" value="HTH_17"/>
    <property type="match status" value="1"/>
</dbReference>
<sequence>MGLSIQETADLFGVSPSTIKEYRKARQLPIAWRIACRAMRNDHETFLAHYRPRLTGRPKGRQVA</sequence>
<feature type="domain" description="Helix-turn-helix" evidence="1">
    <location>
        <begin position="3"/>
        <end position="34"/>
    </location>
</feature>
<dbReference type="GO" id="GO:0003677">
    <property type="term" value="F:DNA binding"/>
    <property type="evidence" value="ECO:0007669"/>
    <property type="project" value="InterPro"/>
</dbReference>
<dbReference type="InterPro" id="IPR041657">
    <property type="entry name" value="HTH_17"/>
</dbReference>
<dbReference type="SUPFAM" id="SSF46955">
    <property type="entry name" value="Putative DNA-binding domain"/>
    <property type="match status" value="1"/>
</dbReference>
<comment type="caution">
    <text evidence="2">The sequence shown here is derived from an EMBL/GenBank/DDBJ whole genome shotgun (WGS) entry which is preliminary data.</text>
</comment>